<feature type="compositionally biased region" description="Low complexity" evidence="1">
    <location>
        <begin position="93"/>
        <end position="104"/>
    </location>
</feature>
<accession>A0AAV7YQY2</accession>
<evidence type="ECO:0000259" key="2">
    <source>
        <dbReference type="PROSITE" id="PS50181"/>
    </source>
</evidence>
<feature type="compositionally biased region" description="Basic and acidic residues" evidence="1">
    <location>
        <begin position="114"/>
        <end position="125"/>
    </location>
</feature>
<gene>
    <name evidence="3" type="ORF">M0812_23098</name>
</gene>
<sequence length="530" mass="63573">MSTKLFGLPSDLLLVIFDFLDWRSLLKLSGVNSFFLFSIHEENFWKERFYHKFKQTISSVVYLARDRQNYLFYLPSQLKNKTNFEKINKNNKKINQNNNNNNNKKNNKNNKNKNKNEKRSESTKEKKGRKIQLAKPCVWQQIYQLYSIKTQLLDDFYPLKNKILGFGEKINGQDFTKHLNLLKTIMEKIRYNFANFPIKPSVLCEDTSLYHSKPSNYNPLEPNNKGFKLETHNTCCKYDKRLPTIGWVSPYEGHVTDLDFYRYTPRYRRVLRIGFQKKTLDLRLVYTLSQDQTLMKTHWLTNVISVIPLANKTFVMKSEKDTQTQINNFQTEEMLFKKTKNCFNIPDFVIQIIKYPLRMIINANSWKADQHATAITSYRWDQVPHFQPSLHYLPMLVSQNYQFKQQCNKLIIQFNEKIQKKIEKSVFKLGIEFQQLLKNKRFGIEKKVIQYLDKFHPELFKKNCLDLVCKRMKEIVENKNDFLFYTFIQFKKIVIVNNMKKQQPERFGKKNNKYEIEPEIESEFKSKYEI</sequence>
<organism evidence="3 4">
    <name type="scientific">Anaeramoeba flamelloides</name>
    <dbReference type="NCBI Taxonomy" id="1746091"/>
    <lineage>
        <taxon>Eukaryota</taxon>
        <taxon>Metamonada</taxon>
        <taxon>Anaeramoebidae</taxon>
        <taxon>Anaeramoeba</taxon>
    </lineage>
</organism>
<feature type="domain" description="F-box" evidence="2">
    <location>
        <begin position="2"/>
        <end position="48"/>
    </location>
</feature>
<evidence type="ECO:0000313" key="4">
    <source>
        <dbReference type="Proteomes" id="UP001146793"/>
    </source>
</evidence>
<reference evidence="3" key="1">
    <citation type="submission" date="2022-08" db="EMBL/GenBank/DDBJ databases">
        <title>Novel sulphate-reducing endosymbionts in the free-living metamonad Anaeramoeba.</title>
        <authorList>
            <person name="Jerlstrom-Hultqvist J."/>
            <person name="Cepicka I."/>
            <person name="Gallot-Lavallee L."/>
            <person name="Salas-Leiva D."/>
            <person name="Curtis B.A."/>
            <person name="Zahonova K."/>
            <person name="Pipaliya S."/>
            <person name="Dacks J."/>
            <person name="Roger A.J."/>
        </authorList>
    </citation>
    <scope>NUCLEOTIDE SEQUENCE</scope>
    <source>
        <strain evidence="3">Busselton2</strain>
    </source>
</reference>
<dbReference type="Gene3D" id="1.20.1280.50">
    <property type="match status" value="1"/>
</dbReference>
<dbReference type="PROSITE" id="PS50181">
    <property type="entry name" value="FBOX"/>
    <property type="match status" value="1"/>
</dbReference>
<feature type="region of interest" description="Disordered" evidence="1">
    <location>
        <begin position="91"/>
        <end position="129"/>
    </location>
</feature>
<dbReference type="EMBL" id="JANTQA010000051">
    <property type="protein sequence ID" value="KAJ3430098.1"/>
    <property type="molecule type" value="Genomic_DNA"/>
</dbReference>
<dbReference type="SMART" id="SM00256">
    <property type="entry name" value="FBOX"/>
    <property type="match status" value="1"/>
</dbReference>
<dbReference type="Proteomes" id="UP001146793">
    <property type="component" value="Unassembled WGS sequence"/>
</dbReference>
<protein>
    <submittedName>
        <fullName evidence="3">F-box only protein</fullName>
    </submittedName>
</protein>
<dbReference type="InterPro" id="IPR036047">
    <property type="entry name" value="F-box-like_dom_sf"/>
</dbReference>
<proteinExistence type="predicted"/>
<name>A0AAV7YQY2_9EUKA</name>
<dbReference type="SUPFAM" id="SSF81383">
    <property type="entry name" value="F-box domain"/>
    <property type="match status" value="1"/>
</dbReference>
<dbReference type="AlphaFoldDB" id="A0AAV7YQY2"/>
<evidence type="ECO:0000256" key="1">
    <source>
        <dbReference type="SAM" id="MobiDB-lite"/>
    </source>
</evidence>
<comment type="caution">
    <text evidence="3">The sequence shown here is derived from an EMBL/GenBank/DDBJ whole genome shotgun (WGS) entry which is preliminary data.</text>
</comment>
<dbReference type="InterPro" id="IPR001810">
    <property type="entry name" value="F-box_dom"/>
</dbReference>
<evidence type="ECO:0000313" key="3">
    <source>
        <dbReference type="EMBL" id="KAJ3430098.1"/>
    </source>
</evidence>